<evidence type="ECO:0000256" key="2">
    <source>
        <dbReference type="ARBA" id="ARBA00022475"/>
    </source>
</evidence>
<feature type="transmembrane region" description="Helical" evidence="6">
    <location>
        <begin position="277"/>
        <end position="296"/>
    </location>
</feature>
<protein>
    <recommendedName>
        <fullName evidence="9">Polysaccharide biosynthesis protein</fullName>
    </recommendedName>
</protein>
<evidence type="ECO:0000313" key="7">
    <source>
        <dbReference type="EMBL" id="MDT0646260.1"/>
    </source>
</evidence>
<dbReference type="InterPro" id="IPR050833">
    <property type="entry name" value="Poly_Biosynth_Transport"/>
</dbReference>
<feature type="transmembrane region" description="Helical" evidence="6">
    <location>
        <begin position="131"/>
        <end position="149"/>
    </location>
</feature>
<dbReference type="PANTHER" id="PTHR30250">
    <property type="entry name" value="PST FAMILY PREDICTED COLANIC ACID TRANSPORTER"/>
    <property type="match status" value="1"/>
</dbReference>
<keyword evidence="2" id="KW-1003">Cell membrane</keyword>
<dbReference type="PANTHER" id="PTHR30250:SF11">
    <property type="entry name" value="O-ANTIGEN TRANSPORTER-RELATED"/>
    <property type="match status" value="1"/>
</dbReference>
<keyword evidence="8" id="KW-1185">Reference proteome</keyword>
<dbReference type="Proteomes" id="UP001245285">
    <property type="component" value="Unassembled WGS sequence"/>
</dbReference>
<feature type="transmembrane region" description="Helical" evidence="6">
    <location>
        <begin position="64"/>
        <end position="88"/>
    </location>
</feature>
<evidence type="ECO:0000256" key="3">
    <source>
        <dbReference type="ARBA" id="ARBA00022692"/>
    </source>
</evidence>
<keyword evidence="4 6" id="KW-1133">Transmembrane helix</keyword>
<evidence type="ECO:0000256" key="5">
    <source>
        <dbReference type="ARBA" id="ARBA00023136"/>
    </source>
</evidence>
<evidence type="ECO:0000313" key="8">
    <source>
        <dbReference type="Proteomes" id="UP001245285"/>
    </source>
</evidence>
<evidence type="ECO:0008006" key="9">
    <source>
        <dbReference type="Google" id="ProtNLM"/>
    </source>
</evidence>
<feature type="transmembrane region" description="Helical" evidence="6">
    <location>
        <begin position="308"/>
        <end position="333"/>
    </location>
</feature>
<dbReference type="RefSeq" id="WP_311494435.1">
    <property type="nucleotide sequence ID" value="NZ_JAVRHO010000007.1"/>
</dbReference>
<sequence length="450" mass="51178">MTTLLQKIGLSRFATEEKTSYWAKLILNFFSYRTINQAITVTIGILIVRALTKGDYAFYVLTNSFISIFTLLSDSGISIGMMAIGSGINKKKNFSKLVHAGNSIRSKFFLIVVFAVSPIFIWAFFKNEFSLFQIAFALVITIANVFFLIQNGLYKAALNLKEQYVNVEKIDLKVNLLRLILIGGALILLGLNVIYALVVIILASAVQFFYYRKQIKTEVNLETVEKDSVYSGYKKEITKFIRRNVANAIFYTLQGQLNYFILSYFHNTNGIAEVGALSRFGMIYVVLGSFCTTVLVTKIVKSQEPKKIFYLSFITMAISLGFSVLVTLVAFYFSNLLLLILGPMYKGLNNELLLILLIGGVTNLSSILSKIYLNKGWLSNFWWLYIPITLCTQIILVSIMNLKSIYSVLIFNWFSEVPVLLFNLTLFGYGYYLYKKKEKMNLNLEVKENK</sequence>
<name>A0ABU3CIT7_9FLAO</name>
<comment type="subcellular location">
    <subcellularLocation>
        <location evidence="1">Cell membrane</location>
        <topology evidence="1">Multi-pass membrane protein</topology>
    </subcellularLocation>
</comment>
<comment type="caution">
    <text evidence="7">The sequence shown here is derived from an EMBL/GenBank/DDBJ whole genome shotgun (WGS) entry which is preliminary data.</text>
</comment>
<reference evidence="7 8" key="1">
    <citation type="submission" date="2023-09" db="EMBL/GenBank/DDBJ databases">
        <authorList>
            <person name="Rey-Velasco X."/>
        </authorList>
    </citation>
    <scope>NUCLEOTIDE SEQUENCE [LARGE SCALE GENOMIC DNA]</scope>
    <source>
        <strain evidence="7 8">F260</strain>
    </source>
</reference>
<keyword evidence="3 6" id="KW-0812">Transmembrane</keyword>
<feature type="transmembrane region" description="Helical" evidence="6">
    <location>
        <begin position="108"/>
        <end position="125"/>
    </location>
</feature>
<gene>
    <name evidence="7" type="ORF">RM545_06125</name>
</gene>
<feature type="transmembrane region" description="Helical" evidence="6">
    <location>
        <begin position="34"/>
        <end position="52"/>
    </location>
</feature>
<evidence type="ECO:0000256" key="4">
    <source>
        <dbReference type="ARBA" id="ARBA00022989"/>
    </source>
</evidence>
<feature type="transmembrane region" description="Helical" evidence="6">
    <location>
        <begin position="353"/>
        <end position="373"/>
    </location>
</feature>
<keyword evidence="5 6" id="KW-0472">Membrane</keyword>
<organism evidence="7 8">
    <name type="scientific">Autumnicola lenta</name>
    <dbReference type="NCBI Taxonomy" id="3075593"/>
    <lineage>
        <taxon>Bacteria</taxon>
        <taxon>Pseudomonadati</taxon>
        <taxon>Bacteroidota</taxon>
        <taxon>Flavobacteriia</taxon>
        <taxon>Flavobacteriales</taxon>
        <taxon>Flavobacteriaceae</taxon>
        <taxon>Autumnicola</taxon>
    </lineage>
</organism>
<feature type="transmembrane region" description="Helical" evidence="6">
    <location>
        <begin position="405"/>
        <end position="434"/>
    </location>
</feature>
<evidence type="ECO:0000256" key="6">
    <source>
        <dbReference type="SAM" id="Phobius"/>
    </source>
</evidence>
<dbReference type="EMBL" id="JAVRHO010000007">
    <property type="protein sequence ID" value="MDT0646260.1"/>
    <property type="molecule type" value="Genomic_DNA"/>
</dbReference>
<feature type="transmembrane region" description="Helical" evidence="6">
    <location>
        <begin position="380"/>
        <end position="399"/>
    </location>
</feature>
<proteinExistence type="predicted"/>
<accession>A0ABU3CIT7</accession>
<evidence type="ECO:0000256" key="1">
    <source>
        <dbReference type="ARBA" id="ARBA00004651"/>
    </source>
</evidence>